<feature type="signal peptide" evidence="5">
    <location>
        <begin position="1"/>
        <end position="23"/>
    </location>
</feature>
<dbReference type="InterPro" id="IPR039424">
    <property type="entry name" value="SBP_5"/>
</dbReference>
<dbReference type="Proteomes" id="UP000192917">
    <property type="component" value="Unassembled WGS sequence"/>
</dbReference>
<dbReference type="GO" id="GO:1904680">
    <property type="term" value="F:peptide transmembrane transporter activity"/>
    <property type="evidence" value="ECO:0007669"/>
    <property type="project" value="TreeGrafter"/>
</dbReference>
<dbReference type="InterPro" id="IPR030678">
    <property type="entry name" value="Peptide/Ni-bd"/>
</dbReference>
<dbReference type="GO" id="GO:0030288">
    <property type="term" value="C:outer membrane-bounded periplasmic space"/>
    <property type="evidence" value="ECO:0007669"/>
    <property type="project" value="UniProtKB-ARBA"/>
</dbReference>
<dbReference type="Gene3D" id="3.40.190.10">
    <property type="entry name" value="Periplasmic binding protein-like II"/>
    <property type="match status" value="1"/>
</dbReference>
<dbReference type="GO" id="GO:0043190">
    <property type="term" value="C:ATP-binding cassette (ABC) transporter complex"/>
    <property type="evidence" value="ECO:0007669"/>
    <property type="project" value="InterPro"/>
</dbReference>
<proteinExistence type="inferred from homology"/>
<dbReference type="SUPFAM" id="SSF53850">
    <property type="entry name" value="Periplasmic binding protein-like II"/>
    <property type="match status" value="1"/>
</dbReference>
<dbReference type="PANTHER" id="PTHR30290:SF9">
    <property type="entry name" value="OLIGOPEPTIDE-BINDING PROTEIN APPA"/>
    <property type="match status" value="1"/>
</dbReference>
<dbReference type="Pfam" id="PF00496">
    <property type="entry name" value="SBP_bac_5"/>
    <property type="match status" value="1"/>
</dbReference>
<dbReference type="Gene3D" id="3.10.105.10">
    <property type="entry name" value="Dipeptide-binding Protein, Domain 3"/>
    <property type="match status" value="1"/>
</dbReference>
<comment type="similarity">
    <text evidence="2">Belongs to the bacterial solute-binding protein 5 family.</text>
</comment>
<keyword evidence="4 5" id="KW-0732">Signal</keyword>
<dbReference type="AlphaFoldDB" id="A0A1Y6B2T6"/>
<organism evidence="7 8">
    <name type="scientific">Tistlia consotensis USBA 355</name>
    <dbReference type="NCBI Taxonomy" id="560819"/>
    <lineage>
        <taxon>Bacteria</taxon>
        <taxon>Pseudomonadati</taxon>
        <taxon>Pseudomonadota</taxon>
        <taxon>Alphaproteobacteria</taxon>
        <taxon>Rhodospirillales</taxon>
        <taxon>Rhodovibrionaceae</taxon>
        <taxon>Tistlia</taxon>
    </lineage>
</organism>
<dbReference type="PIRSF" id="PIRSF002741">
    <property type="entry name" value="MppA"/>
    <property type="match status" value="1"/>
</dbReference>
<dbReference type="InterPro" id="IPR000914">
    <property type="entry name" value="SBP_5_dom"/>
</dbReference>
<dbReference type="EMBL" id="FWZX01000001">
    <property type="protein sequence ID" value="SME88551.1"/>
    <property type="molecule type" value="Genomic_DNA"/>
</dbReference>
<accession>A0A1Y6B2T6</accession>
<feature type="domain" description="Solute-binding protein family 5" evidence="6">
    <location>
        <begin position="97"/>
        <end position="448"/>
    </location>
</feature>
<sequence length="554" mass="62230">MRLILLVLALLVGALASPPAARAGGTLTIGLTQYPATLNPNIESMLAKVYVEGMTLRPLTAYDQDWKPVCMVCTELPDLAKGTAQLETTPDGRKGIAVTYSLQPDATWGDGTPVTTDDVKFTWEVGRNPNSGVSNFELYKRIYKLDVLDAKRFTFHLDRVDFDYQSAGDFRLLPAHIERPIFEADPAQYRFRTAFDSDPTNPGLAFGPYKIVSLTPGSEIVLARNPTWWGEKPFFDRVVLRTIENTAALEANLLSGSIDMIAGSLGLSLDQALAFEKRHGDAYRVIYKPRLVYEHLAPNLDNPILADLKVRQALLLGADRETISKQLFAGKQPVADSSVSPLDWIYDPDVEHYPYDPARAGRLLDEAGWHRGPGGIRRNDKGEPLRLSLMTTAGNRSRELVEQVLQAQWKQLGIEVTIKNEPARVFFGQTVTQRAFPGLAMFAWLSSPENVPRTTLYCDQIPTAENHWAGQNVQGYCNKDMDRLIDAIETELDRDKRKALWARLQARYAETLPALPLYWRADPYVLPKWLEGVRPTGHQNPTTLWIENWRRKDG</sequence>
<evidence type="ECO:0000256" key="5">
    <source>
        <dbReference type="SAM" id="SignalP"/>
    </source>
</evidence>
<evidence type="ECO:0000256" key="3">
    <source>
        <dbReference type="ARBA" id="ARBA00022448"/>
    </source>
</evidence>
<evidence type="ECO:0000313" key="7">
    <source>
        <dbReference type="EMBL" id="SME88551.1"/>
    </source>
</evidence>
<dbReference type="GO" id="GO:0015833">
    <property type="term" value="P:peptide transport"/>
    <property type="evidence" value="ECO:0007669"/>
    <property type="project" value="TreeGrafter"/>
</dbReference>
<gene>
    <name evidence="7" type="ORF">SAMN05428998_101108</name>
</gene>
<dbReference type="STRING" id="560819.SAMN05428998_101108"/>
<name>A0A1Y6B2T6_9PROT</name>
<evidence type="ECO:0000256" key="4">
    <source>
        <dbReference type="ARBA" id="ARBA00022729"/>
    </source>
</evidence>
<evidence type="ECO:0000256" key="2">
    <source>
        <dbReference type="ARBA" id="ARBA00005695"/>
    </source>
</evidence>
<comment type="subcellular location">
    <subcellularLocation>
        <location evidence="1">Periplasm</location>
    </subcellularLocation>
</comment>
<dbReference type="RefSeq" id="WP_085120473.1">
    <property type="nucleotide sequence ID" value="NZ_FWZX01000001.1"/>
</dbReference>
<evidence type="ECO:0000313" key="8">
    <source>
        <dbReference type="Proteomes" id="UP000192917"/>
    </source>
</evidence>
<evidence type="ECO:0000259" key="6">
    <source>
        <dbReference type="Pfam" id="PF00496"/>
    </source>
</evidence>
<keyword evidence="8" id="KW-1185">Reference proteome</keyword>
<protein>
    <submittedName>
        <fullName evidence="7">Peptide/nickel transport system substrate-binding protein</fullName>
    </submittedName>
</protein>
<dbReference type="CDD" id="cd08513">
    <property type="entry name" value="PBP2_thermophilic_Hb8_like"/>
    <property type="match status" value="1"/>
</dbReference>
<dbReference type="PANTHER" id="PTHR30290">
    <property type="entry name" value="PERIPLASMIC BINDING COMPONENT OF ABC TRANSPORTER"/>
    <property type="match status" value="1"/>
</dbReference>
<reference evidence="7 8" key="1">
    <citation type="submission" date="2017-04" db="EMBL/GenBank/DDBJ databases">
        <authorList>
            <person name="Afonso C.L."/>
            <person name="Miller P.J."/>
            <person name="Scott M.A."/>
            <person name="Spackman E."/>
            <person name="Goraichik I."/>
            <person name="Dimitrov K.M."/>
            <person name="Suarez D.L."/>
            <person name="Swayne D.E."/>
        </authorList>
    </citation>
    <scope>NUCLEOTIDE SEQUENCE [LARGE SCALE GENOMIC DNA]</scope>
    <source>
        <strain evidence="7 8">USBA 355</strain>
    </source>
</reference>
<keyword evidence="3" id="KW-0813">Transport</keyword>
<feature type="chain" id="PRO_5013391643" evidence="5">
    <location>
        <begin position="24"/>
        <end position="554"/>
    </location>
</feature>
<evidence type="ECO:0000256" key="1">
    <source>
        <dbReference type="ARBA" id="ARBA00004418"/>
    </source>
</evidence>